<dbReference type="CDD" id="cd15488">
    <property type="entry name" value="Tm-1-like"/>
    <property type="match status" value="1"/>
</dbReference>
<dbReference type="InterPro" id="IPR008322">
    <property type="entry name" value="UPF0261"/>
</dbReference>
<protein>
    <submittedName>
        <fullName evidence="3">Tm-1-like ATP-binding domain-containing protein</fullName>
    </submittedName>
</protein>
<dbReference type="Gene3D" id="3.40.50.12030">
    <property type="entry name" value="Uncharacterised protein family UPF0261, NC domain"/>
    <property type="match status" value="1"/>
</dbReference>
<dbReference type="Proteomes" id="UP001596105">
    <property type="component" value="Unassembled WGS sequence"/>
</dbReference>
<dbReference type="Pfam" id="PF23189">
    <property type="entry name" value="UPF0261_C"/>
    <property type="match status" value="1"/>
</dbReference>
<feature type="domain" description="UPF0261" evidence="2">
    <location>
        <begin position="187"/>
        <end position="402"/>
    </location>
</feature>
<dbReference type="RefSeq" id="WP_209742942.1">
    <property type="nucleotide sequence ID" value="NZ_JBHSMH010000005.1"/>
</dbReference>
<evidence type="ECO:0000259" key="2">
    <source>
        <dbReference type="Pfam" id="PF23189"/>
    </source>
</evidence>
<dbReference type="InterPro" id="IPR051353">
    <property type="entry name" value="Tobamovirus_resist_UPF0261"/>
</dbReference>
<dbReference type="PANTHER" id="PTHR31862">
    <property type="entry name" value="UPF0261 DOMAIN PROTEIN (AFU_ORTHOLOGUE AFUA_1G10120)"/>
    <property type="match status" value="1"/>
</dbReference>
<dbReference type="PANTHER" id="PTHR31862:SF1">
    <property type="entry name" value="UPF0261 DOMAIN PROTEIN (AFU_ORTHOLOGUE AFUA_1G10120)"/>
    <property type="match status" value="1"/>
</dbReference>
<name>A0ABW0LQV0_9BACL</name>
<proteinExistence type="predicted"/>
<dbReference type="EMBL" id="JBHSMH010000005">
    <property type="protein sequence ID" value="MFC5467650.1"/>
    <property type="molecule type" value="Genomic_DNA"/>
</dbReference>
<evidence type="ECO:0000313" key="4">
    <source>
        <dbReference type="Proteomes" id="UP001596105"/>
    </source>
</evidence>
<dbReference type="Pfam" id="PF06792">
    <property type="entry name" value="UPF0261"/>
    <property type="match status" value="1"/>
</dbReference>
<keyword evidence="4" id="KW-1185">Reference proteome</keyword>
<gene>
    <name evidence="3" type="ORF">ACFPPD_02900</name>
</gene>
<reference evidence="4" key="1">
    <citation type="journal article" date="2019" name="Int. J. Syst. Evol. Microbiol.">
        <title>The Global Catalogue of Microorganisms (GCM) 10K type strain sequencing project: providing services to taxonomists for standard genome sequencing and annotation.</title>
        <authorList>
            <consortium name="The Broad Institute Genomics Platform"/>
            <consortium name="The Broad Institute Genome Sequencing Center for Infectious Disease"/>
            <person name="Wu L."/>
            <person name="Ma J."/>
        </authorList>
    </citation>
    <scope>NUCLEOTIDE SEQUENCE [LARGE SCALE GENOMIC DNA]</scope>
    <source>
        <strain evidence="4">CCUG 57113</strain>
    </source>
</reference>
<accession>A0ABW0LQV0</accession>
<dbReference type="Gene3D" id="3.40.50.12020">
    <property type="entry name" value="Uncharacterised protein family UPF0261, NN domain"/>
    <property type="match status" value="1"/>
</dbReference>
<feature type="domain" description="UPF0261" evidence="1">
    <location>
        <begin position="5"/>
        <end position="177"/>
    </location>
</feature>
<evidence type="ECO:0000313" key="3">
    <source>
        <dbReference type="EMBL" id="MFC5467650.1"/>
    </source>
</evidence>
<dbReference type="PIRSF" id="PIRSF033271">
    <property type="entry name" value="UCP033271"/>
    <property type="match status" value="1"/>
</dbReference>
<dbReference type="InterPro" id="IPR056778">
    <property type="entry name" value="UPF0261_C"/>
</dbReference>
<organism evidence="3 4">
    <name type="scientific">Cohnella suwonensis</name>
    <dbReference type="NCBI Taxonomy" id="696072"/>
    <lineage>
        <taxon>Bacteria</taxon>
        <taxon>Bacillati</taxon>
        <taxon>Bacillota</taxon>
        <taxon>Bacilli</taxon>
        <taxon>Bacillales</taxon>
        <taxon>Paenibacillaceae</taxon>
        <taxon>Cohnella</taxon>
    </lineage>
</organism>
<comment type="caution">
    <text evidence="3">The sequence shown here is derived from an EMBL/GenBank/DDBJ whole genome shotgun (WGS) entry which is preliminary data.</text>
</comment>
<sequence length="405" mass="42889">MGKAILVGALDTKGKEFGYVRNQLHRCGIETIAIDVGVLGTPEFQPDISSDEVARAGGSSLAQLQTANDRGEAIAVMAKGIEQVVKGVLADGQIGGLFGMGGTAGTTLGAAAAKALPIGIPKLLISTVASGDTRPYVGVKDVTMMYSVVDIAGLNPLSTRILHNGANALAGMISQYEFESESVAGEKPMVGMTMFGVTTPCVTRIRDRLEREGFEVLVFHATGAGGMAMEQLIGDGYVKGVVDVTTTELADEWVGGIFSAGANRLEAAGLAGIPQVVSVGAMDMVNFGPPDTVPHRFADRRFYQHNPNTTLMRTTKEENRQLGMLLAAKLNQSRSPTVVVFPRGGVSLLDMAGKAFDGPEERHALFEAIRSGLNENIQLVTTDKDINDPSVADLIAEHFVRIFRQ</sequence>
<dbReference type="NCBIfam" id="NF002674">
    <property type="entry name" value="PRK02399.1-2"/>
    <property type="match status" value="1"/>
</dbReference>
<evidence type="ECO:0000259" key="1">
    <source>
        <dbReference type="Pfam" id="PF06792"/>
    </source>
</evidence>
<dbReference type="InterPro" id="IPR044122">
    <property type="entry name" value="UPF0261_N"/>
</dbReference>